<evidence type="ECO:0000313" key="2">
    <source>
        <dbReference type="EnsemblMetazoa" id="XP_022673230"/>
    </source>
</evidence>
<name>A0A7M7KWV8_VARDE</name>
<evidence type="ECO:0000256" key="1">
    <source>
        <dbReference type="SAM" id="SignalP"/>
    </source>
</evidence>
<sequence length="112" mass="12346">MATATPILPLAFLALCSFTFINITDNRHCETEKARAEHRYPSTGYIRLRLLLPSQRLFVPATTTVAYMGKHQHGGSSAGSLHSLRFLVTVTTMIGIDATAAVEESQPERIRC</sequence>
<feature type="signal peptide" evidence="1">
    <location>
        <begin position="1"/>
        <end position="26"/>
    </location>
</feature>
<organism evidence="2 3">
    <name type="scientific">Varroa destructor</name>
    <name type="common">Honeybee mite</name>
    <dbReference type="NCBI Taxonomy" id="109461"/>
    <lineage>
        <taxon>Eukaryota</taxon>
        <taxon>Metazoa</taxon>
        <taxon>Ecdysozoa</taxon>
        <taxon>Arthropoda</taxon>
        <taxon>Chelicerata</taxon>
        <taxon>Arachnida</taxon>
        <taxon>Acari</taxon>
        <taxon>Parasitiformes</taxon>
        <taxon>Mesostigmata</taxon>
        <taxon>Gamasina</taxon>
        <taxon>Dermanyssoidea</taxon>
        <taxon>Varroidae</taxon>
        <taxon>Varroa</taxon>
    </lineage>
</organism>
<dbReference type="GeneID" id="111255481"/>
<dbReference type="RefSeq" id="XP_022673230.1">
    <property type="nucleotide sequence ID" value="XM_022817495.1"/>
</dbReference>
<dbReference type="AlphaFoldDB" id="A0A7M7KWV8"/>
<dbReference type="InParanoid" id="A0A7M7KWV8"/>
<accession>A0A7M7KWV8</accession>
<evidence type="ECO:0000313" key="3">
    <source>
        <dbReference type="Proteomes" id="UP000594260"/>
    </source>
</evidence>
<reference evidence="2" key="1">
    <citation type="submission" date="2021-01" db="UniProtKB">
        <authorList>
            <consortium name="EnsemblMetazoa"/>
        </authorList>
    </citation>
    <scope>IDENTIFICATION</scope>
</reference>
<evidence type="ECO:0008006" key="4">
    <source>
        <dbReference type="Google" id="ProtNLM"/>
    </source>
</evidence>
<keyword evidence="3" id="KW-1185">Reference proteome</keyword>
<dbReference type="KEGG" id="vde:111255481"/>
<feature type="chain" id="PRO_5029796111" description="Secreted protein" evidence="1">
    <location>
        <begin position="27"/>
        <end position="112"/>
    </location>
</feature>
<protein>
    <recommendedName>
        <fullName evidence="4">Secreted protein</fullName>
    </recommendedName>
</protein>
<dbReference type="Proteomes" id="UP000594260">
    <property type="component" value="Unplaced"/>
</dbReference>
<proteinExistence type="predicted"/>
<keyword evidence="1" id="KW-0732">Signal</keyword>
<dbReference type="EnsemblMetazoa" id="XM_022817495">
    <property type="protein sequence ID" value="XP_022673230"/>
    <property type="gene ID" value="LOC111255481"/>
</dbReference>